<dbReference type="Proteomes" id="UP000677234">
    <property type="component" value="Chromosome"/>
</dbReference>
<dbReference type="SUPFAM" id="SSF103473">
    <property type="entry name" value="MFS general substrate transporter"/>
    <property type="match status" value="1"/>
</dbReference>
<name>A0A7T5ENH3_9BACL</name>
<proteinExistence type="predicted"/>
<dbReference type="PANTHER" id="PTHR23513">
    <property type="entry name" value="INTEGRAL MEMBRANE EFFLUX PROTEIN-RELATED"/>
    <property type="match status" value="1"/>
</dbReference>
<evidence type="ECO:0000256" key="1">
    <source>
        <dbReference type="ARBA" id="ARBA00004651"/>
    </source>
</evidence>
<dbReference type="EMBL" id="CP066308">
    <property type="protein sequence ID" value="QQE75792.1"/>
    <property type="molecule type" value="Genomic_DNA"/>
</dbReference>
<dbReference type="KEGG" id="bcop:JD108_07930"/>
<evidence type="ECO:0000256" key="2">
    <source>
        <dbReference type="ARBA" id="ARBA00022475"/>
    </source>
</evidence>
<keyword evidence="2" id="KW-1003">Cell membrane</keyword>
<reference evidence="7 9" key="1">
    <citation type="submission" date="2020-12" db="EMBL/GenBank/DDBJ databases">
        <title>strain FJAT-54423T represents a novel species of the genus Brevibacillus.</title>
        <authorList>
            <person name="Tang R."/>
        </authorList>
    </citation>
    <scope>NUCLEOTIDE SEQUENCE [LARGE SCALE GENOMIC DNA]</scope>
    <source>
        <strain evidence="7 9">FJAT-54423</strain>
    </source>
</reference>
<evidence type="ECO:0000313" key="9">
    <source>
        <dbReference type="Proteomes" id="UP000595847"/>
    </source>
</evidence>
<evidence type="ECO:0000256" key="4">
    <source>
        <dbReference type="ARBA" id="ARBA00022989"/>
    </source>
</evidence>
<evidence type="ECO:0000256" key="5">
    <source>
        <dbReference type="ARBA" id="ARBA00023136"/>
    </source>
</evidence>
<dbReference type="GO" id="GO:0005886">
    <property type="term" value="C:plasma membrane"/>
    <property type="evidence" value="ECO:0007669"/>
    <property type="project" value="UniProtKB-SubCell"/>
</dbReference>
<gene>
    <name evidence="7" type="ORF">JD108_07930</name>
    <name evidence="8" type="ORF">KDJ56_07610</name>
</gene>
<evidence type="ECO:0008006" key="11">
    <source>
        <dbReference type="Google" id="ProtNLM"/>
    </source>
</evidence>
<evidence type="ECO:0000313" key="7">
    <source>
        <dbReference type="EMBL" id="QQE75792.1"/>
    </source>
</evidence>
<keyword evidence="10" id="KW-1185">Reference proteome</keyword>
<keyword evidence="3 6" id="KW-0812">Transmembrane</keyword>
<organism evidence="7 9">
    <name type="scientific">Brevibacillus composti</name>
    <dbReference type="NCBI Taxonomy" id="2796470"/>
    <lineage>
        <taxon>Bacteria</taxon>
        <taxon>Bacillati</taxon>
        <taxon>Bacillota</taxon>
        <taxon>Bacilli</taxon>
        <taxon>Bacillales</taxon>
        <taxon>Paenibacillaceae</taxon>
        <taxon>Brevibacillus</taxon>
    </lineage>
</organism>
<feature type="transmembrane region" description="Helical" evidence="6">
    <location>
        <begin position="130"/>
        <end position="153"/>
    </location>
</feature>
<protein>
    <recommendedName>
        <fullName evidence="11">MFS transporter</fullName>
    </recommendedName>
</protein>
<sequence length="161" mass="18069">MQATTMTAAKPVSLRKSKPFLILLASALFLNIGNKVYEIVLPLIMYEITHHSSVAMTTMRTAELLPNLLFAVFIGVFVIGFAFSIYVTSVYTFRHEQTPAHLMGRISGITGCLFRLGMPLTMYVSGWMMLWWGTSSIFISAVVWNVILLLLFVKTSAWKLP</sequence>
<dbReference type="Gene3D" id="1.20.1250.20">
    <property type="entry name" value="MFS general substrate transporter like domains"/>
    <property type="match status" value="1"/>
</dbReference>
<dbReference type="EMBL" id="CP073708">
    <property type="protein sequence ID" value="QUO42818.1"/>
    <property type="molecule type" value="Genomic_DNA"/>
</dbReference>
<feature type="transmembrane region" description="Helical" evidence="6">
    <location>
        <begin position="105"/>
        <end position="124"/>
    </location>
</feature>
<keyword evidence="4 6" id="KW-1133">Transmembrane helix</keyword>
<evidence type="ECO:0000256" key="3">
    <source>
        <dbReference type="ARBA" id="ARBA00022692"/>
    </source>
</evidence>
<dbReference type="RefSeq" id="WP_198829306.1">
    <property type="nucleotide sequence ID" value="NZ_CP066308.1"/>
</dbReference>
<accession>A0A7T5ENH3</accession>
<dbReference type="InterPro" id="IPR036259">
    <property type="entry name" value="MFS_trans_sf"/>
</dbReference>
<dbReference type="Proteomes" id="UP000595847">
    <property type="component" value="Chromosome"/>
</dbReference>
<feature type="transmembrane region" description="Helical" evidence="6">
    <location>
        <begin position="68"/>
        <end position="93"/>
    </location>
</feature>
<evidence type="ECO:0000313" key="8">
    <source>
        <dbReference type="EMBL" id="QUO42818.1"/>
    </source>
</evidence>
<evidence type="ECO:0000313" key="10">
    <source>
        <dbReference type="Proteomes" id="UP000677234"/>
    </source>
</evidence>
<evidence type="ECO:0000256" key="6">
    <source>
        <dbReference type="SAM" id="Phobius"/>
    </source>
</evidence>
<dbReference type="AlphaFoldDB" id="A0A7T5ENH3"/>
<reference evidence="8" key="2">
    <citation type="submission" date="2021-04" db="EMBL/GenBank/DDBJ databases">
        <title>Brevibacillus composti FJAT-54423, complete genome.</title>
        <authorList>
            <person name="Tang R."/>
        </authorList>
    </citation>
    <scope>NUCLEOTIDE SEQUENCE</scope>
    <source>
        <strain evidence="8">FJAT-54424</strain>
    </source>
</reference>
<comment type="subcellular location">
    <subcellularLocation>
        <location evidence="1">Cell membrane</location>
        <topology evidence="1">Multi-pass membrane protein</topology>
    </subcellularLocation>
</comment>
<keyword evidence="5 6" id="KW-0472">Membrane</keyword>
<dbReference type="PANTHER" id="PTHR23513:SF6">
    <property type="entry name" value="MAJOR FACILITATOR SUPERFAMILY ASSOCIATED DOMAIN-CONTAINING PROTEIN"/>
    <property type="match status" value="1"/>
</dbReference>